<reference evidence="4 5" key="1">
    <citation type="submission" date="2013-03" db="EMBL/GenBank/DDBJ databases">
        <title>The Genome Sequence of Capronia epimyces CBS 606.96.</title>
        <authorList>
            <consortium name="The Broad Institute Genomics Platform"/>
            <person name="Cuomo C."/>
            <person name="de Hoog S."/>
            <person name="Gorbushina A."/>
            <person name="Walker B."/>
            <person name="Young S.K."/>
            <person name="Zeng Q."/>
            <person name="Gargeya S."/>
            <person name="Fitzgerald M."/>
            <person name="Haas B."/>
            <person name="Abouelleil A."/>
            <person name="Allen A.W."/>
            <person name="Alvarado L."/>
            <person name="Arachchi H.M."/>
            <person name="Berlin A.M."/>
            <person name="Chapman S.B."/>
            <person name="Gainer-Dewar J."/>
            <person name="Goldberg J."/>
            <person name="Griggs A."/>
            <person name="Gujja S."/>
            <person name="Hansen M."/>
            <person name="Howarth C."/>
            <person name="Imamovic A."/>
            <person name="Ireland A."/>
            <person name="Larimer J."/>
            <person name="McCowan C."/>
            <person name="Murphy C."/>
            <person name="Pearson M."/>
            <person name="Poon T.W."/>
            <person name="Priest M."/>
            <person name="Roberts A."/>
            <person name="Saif S."/>
            <person name="Shea T."/>
            <person name="Sisk P."/>
            <person name="Sykes S."/>
            <person name="Wortman J."/>
            <person name="Nusbaum C."/>
            <person name="Birren B."/>
        </authorList>
    </citation>
    <scope>NUCLEOTIDE SEQUENCE [LARGE SCALE GENOMIC DNA]</scope>
    <source>
        <strain evidence="4 5">CBS 606.96</strain>
    </source>
</reference>
<evidence type="ECO:0000256" key="2">
    <source>
        <dbReference type="ARBA" id="ARBA00022898"/>
    </source>
</evidence>
<dbReference type="AlphaFoldDB" id="W9XR96"/>
<comment type="cofactor">
    <cofactor evidence="1">
        <name>pyridoxal 5'-phosphate</name>
        <dbReference type="ChEBI" id="CHEBI:597326"/>
    </cofactor>
</comment>
<sequence length="482" mass="52172">MVEDLSATQLQQAVAEAQAQYVSRNPQSFQLHQKAQQYLPGGNTRTVIYTPPFPLTFSGGKDATLTTVDGDVYVDFLGEFSAGIYGHSNARIKKAVVEALDAGWNLGGHGVYEKLLAAKVVERFRPSGIELVRFTNSGTEANTMAVATALHVTGRTKVLVFTSAFHGSTFVFPKAPMKSTTTANLNLPHEFVLAPFNNMAETQAIVAALPAQSLAAIMVEPVQGSGGCRPATREFMHYLRQTADEQRAILIVDEVMASRLGFHGSCASLGIRADLVSLGKYIGGGMTFGAFGGRRDLMELFDPARALLAHPGTFNNNVVSMAAGVEGLDIYDADKVASLNATGVSMKKAIQAILIDEGIYPRGPDSSWDLIEVDSFHRPTMTRVSTSGEADAEATAESFKLVKLPLMFVTGRGSMLNLRFSGPQEAQWSALFYHHMLQNNIYIAQRGYSPLNLELTQVDVDAYVSAIQSFVSKHKTHLRALS</sequence>
<dbReference type="OrthoDB" id="425114at2759"/>
<dbReference type="PANTHER" id="PTHR43713">
    <property type="entry name" value="GLUTAMATE-1-SEMIALDEHYDE 2,1-AMINOMUTASE"/>
    <property type="match status" value="1"/>
</dbReference>
<evidence type="ECO:0000313" key="4">
    <source>
        <dbReference type="EMBL" id="EXJ82758.1"/>
    </source>
</evidence>
<dbReference type="STRING" id="1182542.W9XR96"/>
<dbReference type="RefSeq" id="XP_007734881.1">
    <property type="nucleotide sequence ID" value="XM_007736691.1"/>
</dbReference>
<dbReference type="eggNOG" id="KOG1401">
    <property type="taxonomic scope" value="Eukaryota"/>
</dbReference>
<keyword evidence="5" id="KW-1185">Reference proteome</keyword>
<dbReference type="InterPro" id="IPR005814">
    <property type="entry name" value="Aminotrans_3"/>
</dbReference>
<comment type="caution">
    <text evidence="4">The sequence shown here is derived from an EMBL/GenBank/DDBJ whole genome shotgun (WGS) entry which is preliminary data.</text>
</comment>
<dbReference type="GeneID" id="19170681"/>
<organism evidence="4 5">
    <name type="scientific">Capronia epimyces CBS 606.96</name>
    <dbReference type="NCBI Taxonomy" id="1182542"/>
    <lineage>
        <taxon>Eukaryota</taxon>
        <taxon>Fungi</taxon>
        <taxon>Dikarya</taxon>
        <taxon>Ascomycota</taxon>
        <taxon>Pezizomycotina</taxon>
        <taxon>Eurotiomycetes</taxon>
        <taxon>Chaetothyriomycetidae</taxon>
        <taxon>Chaetothyriales</taxon>
        <taxon>Herpotrichiellaceae</taxon>
        <taxon>Capronia</taxon>
    </lineage>
</organism>
<dbReference type="Pfam" id="PF00202">
    <property type="entry name" value="Aminotran_3"/>
    <property type="match status" value="1"/>
</dbReference>
<dbReference type="Proteomes" id="UP000019478">
    <property type="component" value="Unassembled WGS sequence"/>
</dbReference>
<dbReference type="HOGENOM" id="CLU_016922_1_2_1"/>
<protein>
    <recommendedName>
        <fullName evidence="6">Glutamate-1-semialdehyde 2,1-aminomutase</fullName>
    </recommendedName>
</protein>
<comment type="similarity">
    <text evidence="3">Belongs to the class-III pyridoxal-phosphate-dependent aminotransferase family.</text>
</comment>
<evidence type="ECO:0000313" key="5">
    <source>
        <dbReference type="Proteomes" id="UP000019478"/>
    </source>
</evidence>
<gene>
    <name evidence="4" type="ORF">A1O3_06573</name>
</gene>
<dbReference type="PANTHER" id="PTHR43713:SF3">
    <property type="entry name" value="GLUTAMATE-1-SEMIALDEHYDE 2,1-AMINOMUTASE 1, CHLOROPLASTIC-RELATED"/>
    <property type="match status" value="1"/>
</dbReference>
<dbReference type="Gene3D" id="3.40.640.10">
    <property type="entry name" value="Type I PLP-dependent aspartate aminotransferase-like (Major domain)"/>
    <property type="match status" value="1"/>
</dbReference>
<evidence type="ECO:0000256" key="1">
    <source>
        <dbReference type="ARBA" id="ARBA00001933"/>
    </source>
</evidence>
<dbReference type="GO" id="GO:0030170">
    <property type="term" value="F:pyridoxal phosphate binding"/>
    <property type="evidence" value="ECO:0007669"/>
    <property type="project" value="InterPro"/>
</dbReference>
<name>W9XR96_9EURO</name>
<keyword evidence="2 3" id="KW-0663">Pyridoxal phosphate</keyword>
<dbReference type="SUPFAM" id="SSF53383">
    <property type="entry name" value="PLP-dependent transferases"/>
    <property type="match status" value="1"/>
</dbReference>
<dbReference type="EMBL" id="AMGY01000005">
    <property type="protein sequence ID" value="EXJ82758.1"/>
    <property type="molecule type" value="Genomic_DNA"/>
</dbReference>
<accession>W9XR96</accession>
<dbReference type="GO" id="GO:0008483">
    <property type="term" value="F:transaminase activity"/>
    <property type="evidence" value="ECO:0007669"/>
    <property type="project" value="InterPro"/>
</dbReference>
<dbReference type="InterPro" id="IPR015424">
    <property type="entry name" value="PyrdxlP-dep_Trfase"/>
</dbReference>
<proteinExistence type="inferred from homology"/>
<evidence type="ECO:0008006" key="6">
    <source>
        <dbReference type="Google" id="ProtNLM"/>
    </source>
</evidence>
<dbReference type="Gene3D" id="3.90.1150.10">
    <property type="entry name" value="Aspartate Aminotransferase, domain 1"/>
    <property type="match status" value="1"/>
</dbReference>
<evidence type="ECO:0000256" key="3">
    <source>
        <dbReference type="RuleBase" id="RU003560"/>
    </source>
</evidence>
<dbReference type="InterPro" id="IPR015422">
    <property type="entry name" value="PyrdxlP-dep_Trfase_small"/>
</dbReference>
<dbReference type="InterPro" id="IPR015421">
    <property type="entry name" value="PyrdxlP-dep_Trfase_major"/>
</dbReference>